<feature type="non-terminal residue" evidence="1">
    <location>
        <position position="53"/>
    </location>
</feature>
<keyword evidence="2" id="KW-1185">Reference proteome</keyword>
<dbReference type="AlphaFoldDB" id="A0A821LU88"/>
<feature type="non-terminal residue" evidence="1">
    <location>
        <position position="1"/>
    </location>
</feature>
<accession>A0A821LU88</accession>
<gene>
    <name evidence="1" type="ORF">OVN521_LOCUS50305</name>
</gene>
<evidence type="ECO:0000313" key="1">
    <source>
        <dbReference type="EMBL" id="CAF4755862.1"/>
    </source>
</evidence>
<dbReference type="EMBL" id="CAJOBG010115203">
    <property type="protein sequence ID" value="CAF4755862.1"/>
    <property type="molecule type" value="Genomic_DNA"/>
</dbReference>
<name>A0A821LU88_9BILA</name>
<reference evidence="1" key="1">
    <citation type="submission" date="2021-02" db="EMBL/GenBank/DDBJ databases">
        <authorList>
            <person name="Nowell W R."/>
        </authorList>
    </citation>
    <scope>NUCLEOTIDE SEQUENCE</scope>
</reference>
<evidence type="ECO:0000313" key="2">
    <source>
        <dbReference type="Proteomes" id="UP000663866"/>
    </source>
</evidence>
<sequence length="53" mass="6171">EFGLQRLCFKLINNAAKQQQEERQQTIAVITEVNEIQTAKLSTKHKSKRKQTD</sequence>
<organism evidence="1 2">
    <name type="scientific">Rotaria magnacalcarata</name>
    <dbReference type="NCBI Taxonomy" id="392030"/>
    <lineage>
        <taxon>Eukaryota</taxon>
        <taxon>Metazoa</taxon>
        <taxon>Spiralia</taxon>
        <taxon>Gnathifera</taxon>
        <taxon>Rotifera</taxon>
        <taxon>Eurotatoria</taxon>
        <taxon>Bdelloidea</taxon>
        <taxon>Philodinida</taxon>
        <taxon>Philodinidae</taxon>
        <taxon>Rotaria</taxon>
    </lineage>
</organism>
<proteinExistence type="predicted"/>
<comment type="caution">
    <text evidence="1">The sequence shown here is derived from an EMBL/GenBank/DDBJ whole genome shotgun (WGS) entry which is preliminary data.</text>
</comment>
<protein>
    <submittedName>
        <fullName evidence="1">Uncharacterized protein</fullName>
    </submittedName>
</protein>
<dbReference type="Proteomes" id="UP000663866">
    <property type="component" value="Unassembled WGS sequence"/>
</dbReference>